<name>A0A0U3GAH0_9MICC</name>
<dbReference type="KEGG" id="kfv:AS188_10545"/>
<dbReference type="Proteomes" id="UP000057181">
    <property type="component" value="Chromosome"/>
</dbReference>
<dbReference type="AlphaFoldDB" id="A0A0U3GAH0"/>
<gene>
    <name evidence="1" type="ORF">AS188_10545</name>
    <name evidence="2" type="ORF">KFL01_03640</name>
</gene>
<sequence>MKIGLVLHELHRSENDLARKLLHVSERHKVDHEIYHLARDLARWSQHHVRAIAGIGTTYGQDLDPEPADESGLLETVREKSSELIGRRGKAELLMLLDLREVYTMASGVSADWEMLAQAAQGIKHHDLLDVTQRCHPETLRQMRWANAKLKETSTQILVS</sequence>
<protein>
    <submittedName>
        <fullName evidence="1">Uncharacterized protein</fullName>
    </submittedName>
</protein>
<organism evidence="1 3">
    <name type="scientific">Kocuria flava</name>
    <dbReference type="NCBI Taxonomy" id="446860"/>
    <lineage>
        <taxon>Bacteria</taxon>
        <taxon>Bacillati</taxon>
        <taxon>Actinomycetota</taxon>
        <taxon>Actinomycetes</taxon>
        <taxon>Micrococcales</taxon>
        <taxon>Micrococcaceae</taxon>
        <taxon>Kocuria</taxon>
    </lineage>
</organism>
<evidence type="ECO:0000313" key="4">
    <source>
        <dbReference type="Proteomes" id="UP000321155"/>
    </source>
</evidence>
<dbReference type="OrthoDB" id="669978at2"/>
<dbReference type="Proteomes" id="UP000321155">
    <property type="component" value="Unassembled WGS sequence"/>
</dbReference>
<reference evidence="2 4" key="2">
    <citation type="submission" date="2019-07" db="EMBL/GenBank/DDBJ databases">
        <title>Whole genome shotgun sequence of Kocuria flava NBRC 107626.</title>
        <authorList>
            <person name="Hosoyama A."/>
            <person name="Uohara A."/>
            <person name="Ohji S."/>
            <person name="Ichikawa N."/>
        </authorList>
    </citation>
    <scope>NUCLEOTIDE SEQUENCE [LARGE SCALE GENOMIC DNA]</scope>
    <source>
        <strain evidence="2 4">NBRC 107626</strain>
    </source>
</reference>
<proteinExistence type="predicted"/>
<dbReference type="EMBL" id="CP013254">
    <property type="protein sequence ID" value="ALU40107.1"/>
    <property type="molecule type" value="Genomic_DNA"/>
</dbReference>
<dbReference type="RefSeq" id="WP_058858808.1">
    <property type="nucleotide sequence ID" value="NZ_BJZR01000005.1"/>
</dbReference>
<evidence type="ECO:0000313" key="2">
    <source>
        <dbReference type="EMBL" id="GEO91058.1"/>
    </source>
</evidence>
<evidence type="ECO:0000313" key="3">
    <source>
        <dbReference type="Proteomes" id="UP000057181"/>
    </source>
</evidence>
<evidence type="ECO:0000313" key="1">
    <source>
        <dbReference type="EMBL" id="ALU40107.1"/>
    </source>
</evidence>
<accession>A0A0U3GAH0</accession>
<reference evidence="1 3" key="1">
    <citation type="submission" date="2015-11" db="EMBL/GenBank/DDBJ databases">
        <title>Complete Genome Sequence of Kocuria flava strain HO-9041.</title>
        <authorList>
            <person name="Zhou M."/>
            <person name="Dai J."/>
        </authorList>
    </citation>
    <scope>NUCLEOTIDE SEQUENCE [LARGE SCALE GENOMIC DNA]</scope>
    <source>
        <strain evidence="1 3">HO-9041</strain>
    </source>
</reference>
<keyword evidence="4" id="KW-1185">Reference proteome</keyword>
<dbReference type="EMBL" id="BJZR01000005">
    <property type="protein sequence ID" value="GEO91058.1"/>
    <property type="molecule type" value="Genomic_DNA"/>
</dbReference>